<name>A0AAW1IWI6_POPJA</name>
<comment type="caution">
    <text evidence="1">The sequence shown here is derived from an EMBL/GenBank/DDBJ whole genome shotgun (WGS) entry which is preliminary data.</text>
</comment>
<dbReference type="PANTHER" id="PTHR47331:SF6">
    <property type="entry name" value="DOUBLECORTIN DOMAIN-CONTAINING PROTEIN"/>
    <property type="match status" value="1"/>
</dbReference>
<accession>A0AAW1IWI6</accession>
<dbReference type="InterPro" id="IPR008042">
    <property type="entry name" value="Retrotrans_Pao"/>
</dbReference>
<dbReference type="InterPro" id="IPR005312">
    <property type="entry name" value="DUF1759"/>
</dbReference>
<dbReference type="PANTHER" id="PTHR47331">
    <property type="entry name" value="PHD-TYPE DOMAIN-CONTAINING PROTEIN"/>
    <property type="match status" value="1"/>
</dbReference>
<evidence type="ECO:0000313" key="1">
    <source>
        <dbReference type="EMBL" id="KAK9694129.1"/>
    </source>
</evidence>
<gene>
    <name evidence="1" type="ORF">QE152_g33744</name>
</gene>
<dbReference type="Proteomes" id="UP001458880">
    <property type="component" value="Unassembled WGS sequence"/>
</dbReference>
<evidence type="ECO:0000313" key="2">
    <source>
        <dbReference type="Proteomes" id="UP001458880"/>
    </source>
</evidence>
<organism evidence="1 2">
    <name type="scientific">Popillia japonica</name>
    <name type="common">Japanese beetle</name>
    <dbReference type="NCBI Taxonomy" id="7064"/>
    <lineage>
        <taxon>Eukaryota</taxon>
        <taxon>Metazoa</taxon>
        <taxon>Ecdysozoa</taxon>
        <taxon>Arthropoda</taxon>
        <taxon>Hexapoda</taxon>
        <taxon>Insecta</taxon>
        <taxon>Pterygota</taxon>
        <taxon>Neoptera</taxon>
        <taxon>Endopterygota</taxon>
        <taxon>Coleoptera</taxon>
        <taxon>Polyphaga</taxon>
        <taxon>Scarabaeiformia</taxon>
        <taxon>Scarabaeidae</taxon>
        <taxon>Rutelinae</taxon>
        <taxon>Popillia</taxon>
    </lineage>
</organism>
<protein>
    <submittedName>
        <fullName evidence="1">Pao retrotransposon peptidase</fullName>
    </submittedName>
</protein>
<reference evidence="1 2" key="1">
    <citation type="journal article" date="2024" name="BMC Genomics">
        <title>De novo assembly and annotation of Popillia japonica's genome with initial clues to its potential as an invasive pest.</title>
        <authorList>
            <person name="Cucini C."/>
            <person name="Boschi S."/>
            <person name="Funari R."/>
            <person name="Cardaioli E."/>
            <person name="Iannotti N."/>
            <person name="Marturano G."/>
            <person name="Paoli F."/>
            <person name="Bruttini M."/>
            <person name="Carapelli A."/>
            <person name="Frati F."/>
            <person name="Nardi F."/>
        </authorList>
    </citation>
    <scope>NUCLEOTIDE SEQUENCE [LARGE SCALE GENOMIC DNA]</scope>
    <source>
        <strain evidence="1">DMR45628</strain>
    </source>
</reference>
<proteinExistence type="predicted"/>
<keyword evidence="2" id="KW-1185">Reference proteome</keyword>
<dbReference type="Pfam" id="PF03564">
    <property type="entry name" value="DUF1759"/>
    <property type="match status" value="1"/>
</dbReference>
<dbReference type="EMBL" id="JASPKY010000521">
    <property type="protein sequence ID" value="KAK9694129.1"/>
    <property type="molecule type" value="Genomic_DNA"/>
</dbReference>
<dbReference type="AlphaFoldDB" id="A0AAW1IWI6"/>
<sequence>MTENIQNLKTLKHKRGTIKTQITLFQKFIDNFDTSNVNEKDKQNIKLRKEKIEPLYETFEEIQTEIELLELELNQDVSCEGTERESFSNAYFAIVGTANNILNPAVKEIESIVDANSIVQGHYPNSNQTSHNSHMHVKLPTITLPTFDGTFTLWREFYDAFTALIHSNNSLSDVQKLSYLKSSLKNLKSSLKNEPADLIRSYDTTSENYTIAWTALQKRYDNKRRIITDHVQNLLEIPKINKESHAALRQLINQTENHIQCLKALGQPTNEWNALIVPIIVAKLDFITNKEWELKLSSEVDSCEKLPTLSELLKFLNNRQNTLETISRKKVEVERKPLISKTSKTFTTVNITCSFCEKEHSIHNCQEFVKLNETRRNEKVRELKLCINCLRKGHFIQNCSSKSTCKKCHKKHHTLLHKETVEEKPKENAHIPIVTCSSVNTTTNTQTLLSTALVHLQNNHESMCRFLNLEKQPVNMNVSGISNGKTSIKHKYTGPSIQDDLNIDDLGNSKQIAEQRFFKLEASFEANPDLKKRTYAITYAITLTADIEKMYRQVWVHCEDRKYQQIVWREEPEEELKTFTLNTVTYGANTTEEVLTLKENIDNILKSAGFHLRKWTSNIKELSDTDEYHISSIDGKLKKTLGIGWNPITDEFCYDIQEIENQPRLTKRTILATTAQLFDPLGLLAPTTVIAKFILKELWQQNYAQLFDPLGLLAPTTVIAKFILKELWQQNYDWDETVSLDMQTNDSTTIELHAFSDASEKGYGACIYLKSIDRNHHVKVSLLAAKSRVAPMKNVTLPRLELCAAVVSAELANKFKDNITLGKITSTQMENVCCQPCFVYTRINKTRKLAYVANRVSCIQELTKPENWHYVQSADNAADVITRGILPNQLSSLKLWWNGPTWLSIEDIQVATETEPQLDERLIMLQML</sequence>
<dbReference type="Pfam" id="PF05380">
    <property type="entry name" value="Peptidase_A17"/>
    <property type="match status" value="2"/>
</dbReference>